<feature type="signal peptide" evidence="2">
    <location>
        <begin position="1"/>
        <end position="16"/>
    </location>
</feature>
<name>A0A6G1K9S5_9PLEO</name>
<evidence type="ECO:0000259" key="3">
    <source>
        <dbReference type="Pfam" id="PF07110"/>
    </source>
</evidence>
<dbReference type="Pfam" id="PF07110">
    <property type="entry name" value="EthD"/>
    <property type="match status" value="1"/>
</dbReference>
<keyword evidence="5" id="KW-1185">Reference proteome</keyword>
<proteinExistence type="inferred from homology"/>
<dbReference type="AlphaFoldDB" id="A0A6G1K9S5"/>
<evidence type="ECO:0000313" key="4">
    <source>
        <dbReference type="EMBL" id="KAF2709520.1"/>
    </source>
</evidence>
<organism evidence="4 5">
    <name type="scientific">Pleomassaria siparia CBS 279.74</name>
    <dbReference type="NCBI Taxonomy" id="1314801"/>
    <lineage>
        <taxon>Eukaryota</taxon>
        <taxon>Fungi</taxon>
        <taxon>Dikarya</taxon>
        <taxon>Ascomycota</taxon>
        <taxon>Pezizomycotina</taxon>
        <taxon>Dothideomycetes</taxon>
        <taxon>Pleosporomycetidae</taxon>
        <taxon>Pleosporales</taxon>
        <taxon>Pleomassariaceae</taxon>
        <taxon>Pleomassaria</taxon>
    </lineage>
</organism>
<feature type="domain" description="EthD" evidence="3">
    <location>
        <begin position="78"/>
        <end position="171"/>
    </location>
</feature>
<reference evidence="4" key="1">
    <citation type="journal article" date="2020" name="Stud. Mycol.">
        <title>101 Dothideomycetes genomes: a test case for predicting lifestyles and emergence of pathogens.</title>
        <authorList>
            <person name="Haridas S."/>
            <person name="Albert R."/>
            <person name="Binder M."/>
            <person name="Bloem J."/>
            <person name="Labutti K."/>
            <person name="Salamov A."/>
            <person name="Andreopoulos B."/>
            <person name="Baker S."/>
            <person name="Barry K."/>
            <person name="Bills G."/>
            <person name="Bluhm B."/>
            <person name="Cannon C."/>
            <person name="Castanera R."/>
            <person name="Culley D."/>
            <person name="Daum C."/>
            <person name="Ezra D."/>
            <person name="Gonzalez J."/>
            <person name="Henrissat B."/>
            <person name="Kuo A."/>
            <person name="Liang C."/>
            <person name="Lipzen A."/>
            <person name="Lutzoni F."/>
            <person name="Magnuson J."/>
            <person name="Mondo S."/>
            <person name="Nolan M."/>
            <person name="Ohm R."/>
            <person name="Pangilinan J."/>
            <person name="Park H.-J."/>
            <person name="Ramirez L."/>
            <person name="Alfaro M."/>
            <person name="Sun H."/>
            <person name="Tritt A."/>
            <person name="Yoshinaga Y."/>
            <person name="Zwiers L.-H."/>
            <person name="Turgeon B."/>
            <person name="Goodwin S."/>
            <person name="Spatafora J."/>
            <person name="Crous P."/>
            <person name="Grigoriev I."/>
        </authorList>
    </citation>
    <scope>NUCLEOTIDE SEQUENCE</scope>
    <source>
        <strain evidence="4">CBS 279.74</strain>
    </source>
</reference>
<evidence type="ECO:0000313" key="5">
    <source>
        <dbReference type="Proteomes" id="UP000799428"/>
    </source>
</evidence>
<dbReference type="InterPro" id="IPR011008">
    <property type="entry name" value="Dimeric_a/b-barrel"/>
</dbReference>
<dbReference type="OrthoDB" id="3454835at2759"/>
<dbReference type="Gene3D" id="3.30.70.100">
    <property type="match status" value="1"/>
</dbReference>
<dbReference type="InterPro" id="IPR009799">
    <property type="entry name" value="EthD_dom"/>
</dbReference>
<feature type="chain" id="PRO_5026114987" description="EthD domain-containing protein" evidence="2">
    <location>
        <begin position="17"/>
        <end position="211"/>
    </location>
</feature>
<evidence type="ECO:0000256" key="2">
    <source>
        <dbReference type="SAM" id="SignalP"/>
    </source>
</evidence>
<accession>A0A6G1K9S5</accession>
<sequence>MRVSSLLFALVGTAFATGTLFRVPVSTPQPENLSPTIAHRENVPDDHHNYTFQELEPTTNGSIFRQPYFRFLFLFKRKPSVTEAWFNQHWASVHADLTMSLKGTGVSLSRYVQFHQVHPEQLVPLLSHGIVIAPYDGMAEFHAPDIQHVVDFFDIAWGNVELDTDMRSFVDVTAGFQIMGGYDQLIFGAKIHDSAGHDGILSNDPRLKSGY</sequence>
<keyword evidence="2" id="KW-0732">Signal</keyword>
<dbReference type="Proteomes" id="UP000799428">
    <property type="component" value="Unassembled WGS sequence"/>
</dbReference>
<dbReference type="SUPFAM" id="SSF54909">
    <property type="entry name" value="Dimeric alpha+beta barrel"/>
    <property type="match status" value="1"/>
</dbReference>
<dbReference type="GO" id="GO:0016491">
    <property type="term" value="F:oxidoreductase activity"/>
    <property type="evidence" value="ECO:0007669"/>
    <property type="project" value="InterPro"/>
</dbReference>
<evidence type="ECO:0000256" key="1">
    <source>
        <dbReference type="ARBA" id="ARBA00005986"/>
    </source>
</evidence>
<dbReference type="EMBL" id="MU005770">
    <property type="protein sequence ID" value="KAF2709520.1"/>
    <property type="molecule type" value="Genomic_DNA"/>
</dbReference>
<gene>
    <name evidence="4" type="ORF">K504DRAFT_432160</name>
</gene>
<protein>
    <recommendedName>
        <fullName evidence="3">EthD domain-containing protein</fullName>
    </recommendedName>
</protein>
<comment type="similarity">
    <text evidence="1">Belongs to the tpcK family.</text>
</comment>